<sequence>MKILLLFFLVLAGCSNTEHGAVRAFTVHTPRPFGYVLGDEIPQQIILETASDVALQTGALPIKGTINRWLELKQATWEKTEIPDGWRYVIDLNYQVFYVPLEVKMLKIPGFALQLSQQGKISSQPVPDWAFTVAPLRELAVRKDDNGEYMRPDAEPHQIASTNAQIAFGLSASLALAIAGYLAYLYGYFPILNRSNVFKQALRKISRLSKGDIGQILAAVHYAFNQLNGKPLFQVQVADFLSRHPEYAALKVQLEWFFAYSNRYHFGHSLVVIDDDVVRLKNLCQHCRAIERGSR</sequence>
<gene>
    <name evidence="3" type="ORF">CRENPOLYSF1_140041</name>
</gene>
<keyword evidence="2" id="KW-0732">Signal</keyword>
<feature type="chain" id="PRO_5012865135" evidence="2">
    <location>
        <begin position="21"/>
        <end position="295"/>
    </location>
</feature>
<keyword evidence="1" id="KW-1133">Transmembrane helix</keyword>
<dbReference type="EMBL" id="FUKI01000046">
    <property type="protein sequence ID" value="SJM90304.1"/>
    <property type="molecule type" value="Genomic_DNA"/>
</dbReference>
<keyword evidence="1" id="KW-0812">Transmembrane</keyword>
<name>A0A1R4H221_9GAMM</name>
<protein>
    <submittedName>
        <fullName evidence="3">Putative MxaA protein</fullName>
    </submittedName>
</protein>
<dbReference type="Proteomes" id="UP000195667">
    <property type="component" value="Unassembled WGS sequence"/>
</dbReference>
<feature type="transmembrane region" description="Helical" evidence="1">
    <location>
        <begin position="166"/>
        <end position="189"/>
    </location>
</feature>
<proteinExistence type="predicted"/>
<dbReference type="AlphaFoldDB" id="A0A1R4H221"/>
<dbReference type="RefSeq" id="WP_087142480.1">
    <property type="nucleotide sequence ID" value="NZ_FUKI01000046.1"/>
</dbReference>
<evidence type="ECO:0000256" key="2">
    <source>
        <dbReference type="SAM" id="SignalP"/>
    </source>
</evidence>
<feature type="signal peptide" evidence="2">
    <location>
        <begin position="1"/>
        <end position="20"/>
    </location>
</feature>
<evidence type="ECO:0000256" key="1">
    <source>
        <dbReference type="SAM" id="Phobius"/>
    </source>
</evidence>
<dbReference type="OrthoDB" id="5608210at2"/>
<evidence type="ECO:0000313" key="3">
    <source>
        <dbReference type="EMBL" id="SJM90304.1"/>
    </source>
</evidence>
<accession>A0A1R4H221</accession>
<keyword evidence="4" id="KW-1185">Reference proteome</keyword>
<evidence type="ECO:0000313" key="4">
    <source>
        <dbReference type="Proteomes" id="UP000195667"/>
    </source>
</evidence>
<keyword evidence="1" id="KW-0472">Membrane</keyword>
<organism evidence="3 4">
    <name type="scientific">Crenothrix polyspora</name>
    <dbReference type="NCBI Taxonomy" id="360316"/>
    <lineage>
        <taxon>Bacteria</taxon>
        <taxon>Pseudomonadati</taxon>
        <taxon>Pseudomonadota</taxon>
        <taxon>Gammaproteobacteria</taxon>
        <taxon>Methylococcales</taxon>
        <taxon>Crenotrichaceae</taxon>
        <taxon>Crenothrix</taxon>
    </lineage>
</organism>
<reference evidence="4" key="1">
    <citation type="submission" date="2017-02" db="EMBL/GenBank/DDBJ databases">
        <authorList>
            <person name="Daims H."/>
        </authorList>
    </citation>
    <scope>NUCLEOTIDE SEQUENCE [LARGE SCALE GENOMIC DNA]</scope>
</reference>